<comment type="caution">
    <text evidence="3">The sequence shown here is derived from an EMBL/GenBank/DDBJ whole genome shotgun (WGS) entry which is preliminary data.</text>
</comment>
<dbReference type="AlphaFoldDB" id="A0A523YQE1"/>
<evidence type="ECO:0000313" key="3">
    <source>
        <dbReference type="EMBL" id="TET93717.1"/>
    </source>
</evidence>
<dbReference type="EMBL" id="SOIJ01000076">
    <property type="protein sequence ID" value="TET93717.1"/>
    <property type="molecule type" value="Genomic_DNA"/>
</dbReference>
<protein>
    <submittedName>
        <fullName evidence="3">DUF3160 domain-containing protein</fullName>
    </submittedName>
</protein>
<feature type="signal peptide" evidence="2">
    <location>
        <begin position="1"/>
        <end position="19"/>
    </location>
</feature>
<keyword evidence="2" id="KW-0732">Signal</keyword>
<reference evidence="3 4" key="1">
    <citation type="submission" date="2019-03" db="EMBL/GenBank/DDBJ databases">
        <title>Metabolic potential of uncultured bacteria and archaea associated with petroleum seepage in deep-sea sediments.</title>
        <authorList>
            <person name="Dong X."/>
            <person name="Hubert C."/>
        </authorList>
    </citation>
    <scope>NUCLEOTIDE SEQUENCE [LARGE SCALE GENOMIC DNA]</scope>
    <source>
        <strain evidence="3">E29_bin28</strain>
    </source>
</reference>
<dbReference type="SMART" id="SM01325">
    <property type="entry name" value="DUF3160"/>
    <property type="match status" value="1"/>
</dbReference>
<evidence type="ECO:0000313" key="4">
    <source>
        <dbReference type="Proteomes" id="UP000316925"/>
    </source>
</evidence>
<accession>A0A523YQE1</accession>
<dbReference type="Pfam" id="PF11369">
    <property type="entry name" value="DUF3160"/>
    <property type="match status" value="1"/>
</dbReference>
<sequence>MMKKIIVCLVTMVALPLGIAQTSCPAERSKATFSLDGLEEVYLSQDAKKLLKQNGFVITPGYENEIFDLYANCKENSQPIFVTTDAVLHTSHIFFDYLLRILEIEKLYPLTDELTDRMLTLSIEQYNEARNSEVKEAARLNIGFFAVAKKQFNPAYPVGYGLNDLVNKEIKNIESHKGLRFRELLTYVKNPSLGQNPYAYEDYSQYVPRGHYTRNEKFKKYFKTMMWYGRIDFKLKPGTKEPAITHGKKMTLQAILMTDAFLKDKEAFKLWKKIYEPTVYFVGKTDDLYADDYLKLVKEIFPSPGTVDKYADESKLSQFIKEATKLRPPKILSGAAFVEEGEFAVSTKGFRFMGQRFIPDSYMFQELVYGIKDRKEILKYKGEEKPFTMEVIPNVGPARAFPRGLDILAVLGSKRALEILEKEGDTEYTNYYDQLNKLKDEFSSQTTEEWKQNLYWRWLYSLLPLLEERKKEDLPKFMQSIAWIDKELQATLGSWAELRHDTILYTKQSYTMMLTAMPQEPKRTYGYVEPYPEVYARIEEMMRDLRNNLAALGIVVEGIPEKIEEFEDLLAKLKIISEKELSHKELSEAEYSFIRNIGDRLASLKRFPDKIMKKITSGTDEKIDLIADVHTDPNTNQVLEEGVGSPFNIYVIIDDGQGYRLCRGGVFSYYEFKHPMKDRLTDEKWQEMGKNKTRPPQPDWVRTFTAK</sequence>
<dbReference type="Proteomes" id="UP000316925">
    <property type="component" value="Unassembled WGS sequence"/>
</dbReference>
<dbReference type="InterPro" id="IPR022601">
    <property type="entry name" value="DUF3160"/>
</dbReference>
<proteinExistence type="predicted"/>
<name>A0A523YQE1_UNCAE</name>
<organism evidence="3 4">
    <name type="scientific">Aerophobetes bacterium</name>
    <dbReference type="NCBI Taxonomy" id="2030807"/>
    <lineage>
        <taxon>Bacteria</taxon>
        <taxon>Candidatus Aerophobota</taxon>
    </lineage>
</organism>
<feature type="chain" id="PRO_5021761886" evidence="2">
    <location>
        <begin position="20"/>
        <end position="707"/>
    </location>
</feature>
<gene>
    <name evidence="3" type="ORF">E3J33_01330</name>
</gene>
<feature type="region of interest" description="Disordered" evidence="1">
    <location>
        <begin position="687"/>
        <end position="707"/>
    </location>
</feature>
<evidence type="ECO:0000256" key="2">
    <source>
        <dbReference type="SAM" id="SignalP"/>
    </source>
</evidence>
<evidence type="ECO:0000256" key="1">
    <source>
        <dbReference type="SAM" id="MobiDB-lite"/>
    </source>
</evidence>